<keyword evidence="2" id="KW-1185">Reference proteome</keyword>
<reference evidence="2" key="1">
    <citation type="journal article" date="2019" name="Int. J. Syst. Evol. Microbiol.">
        <title>The Global Catalogue of Microorganisms (GCM) 10K type strain sequencing project: providing services to taxonomists for standard genome sequencing and annotation.</title>
        <authorList>
            <consortium name="The Broad Institute Genomics Platform"/>
            <consortium name="The Broad Institute Genome Sequencing Center for Infectious Disease"/>
            <person name="Wu L."/>
            <person name="Ma J."/>
        </authorList>
    </citation>
    <scope>NUCLEOTIDE SEQUENCE [LARGE SCALE GENOMIC DNA]</scope>
    <source>
        <strain evidence="2">CCUG 60898</strain>
    </source>
</reference>
<dbReference type="RefSeq" id="WP_380736427.1">
    <property type="nucleotide sequence ID" value="NZ_JBHTJP010000017.1"/>
</dbReference>
<dbReference type="Proteomes" id="UP001597100">
    <property type="component" value="Unassembled WGS sequence"/>
</dbReference>
<evidence type="ECO:0000313" key="1">
    <source>
        <dbReference type="EMBL" id="MFD0975410.1"/>
    </source>
</evidence>
<evidence type="ECO:0000313" key="2">
    <source>
        <dbReference type="Proteomes" id="UP001597100"/>
    </source>
</evidence>
<accession>A0ABW3ID04</accession>
<name>A0ABW3ID04_9FLAO</name>
<gene>
    <name evidence="1" type="ORF">ACFQ1G_01280</name>
</gene>
<organism evidence="1 2">
    <name type="scientific">Salinimicrobium gaetbulicola</name>
    <dbReference type="NCBI Taxonomy" id="999702"/>
    <lineage>
        <taxon>Bacteria</taxon>
        <taxon>Pseudomonadati</taxon>
        <taxon>Bacteroidota</taxon>
        <taxon>Flavobacteriia</taxon>
        <taxon>Flavobacteriales</taxon>
        <taxon>Flavobacteriaceae</taxon>
        <taxon>Salinimicrobium</taxon>
    </lineage>
</organism>
<protein>
    <submittedName>
        <fullName evidence="1">Uncharacterized protein</fullName>
    </submittedName>
</protein>
<dbReference type="EMBL" id="JBHTJP010000017">
    <property type="protein sequence ID" value="MFD0975410.1"/>
    <property type="molecule type" value="Genomic_DNA"/>
</dbReference>
<proteinExistence type="predicted"/>
<comment type="caution">
    <text evidence="1">The sequence shown here is derived from an EMBL/GenBank/DDBJ whole genome shotgun (WGS) entry which is preliminary data.</text>
</comment>
<sequence>MIIEIKQRKFNFIHDKYEVKINGELKYLAKSKLLTFQPKIGIYNLENRELLSVEKSQRT</sequence>